<dbReference type="InterPro" id="IPR018097">
    <property type="entry name" value="EGF_Ca-bd_CS"/>
</dbReference>
<dbReference type="InterPro" id="IPR009030">
    <property type="entry name" value="Growth_fac_rcpt_cys_sf"/>
</dbReference>
<gene>
    <name evidence="7" type="primary">Heg1</name>
    <name evidence="7" type="ORF">AWC38_SpisGene20262</name>
</gene>
<evidence type="ECO:0000313" key="7">
    <source>
        <dbReference type="EMBL" id="PFX15514.1"/>
    </source>
</evidence>
<feature type="domain" description="EGF-like" evidence="6">
    <location>
        <begin position="1"/>
        <end position="31"/>
    </location>
</feature>
<feature type="disulfide bond" evidence="5">
    <location>
        <begin position="21"/>
        <end position="30"/>
    </location>
</feature>
<evidence type="ECO:0000256" key="3">
    <source>
        <dbReference type="ARBA" id="ARBA00022737"/>
    </source>
</evidence>
<dbReference type="PROSITE" id="PS00010">
    <property type="entry name" value="ASX_HYDROXYL"/>
    <property type="match status" value="1"/>
</dbReference>
<keyword evidence="8" id="KW-1185">Reference proteome</keyword>
<evidence type="ECO:0000256" key="4">
    <source>
        <dbReference type="ARBA" id="ARBA00023157"/>
    </source>
</evidence>
<dbReference type="InterPro" id="IPR001881">
    <property type="entry name" value="EGF-like_Ca-bd_dom"/>
</dbReference>
<sequence>MCYNNATCLVGFTDKGYKCMCPPGYTGDHCEKDVNECSTKTHNCDVNAECNNTEGSFNCSCKIGFNGDGKKCAGHGKKLSGKKLEEKLQSSAKRDERRRLREKLRVEAQDKLREQLRQEVAAKKQKINEPGIQVEDIGIENIFDTDVETGVATQAEEFDYLFVTAEKPFEENWSAGDDEKVAFYTGISGFDVLMTVFRHVSPHVNRKSMTLSKFQEFILTLMTLKLNAPMQDLAYRFGVSRSTVSRIFSSVDDCYGL</sequence>
<dbReference type="OrthoDB" id="5971692at2759"/>
<feature type="disulfide bond" evidence="5">
    <location>
        <begin position="2"/>
        <end position="19"/>
    </location>
</feature>
<dbReference type="Pfam" id="PF12947">
    <property type="entry name" value="EGF_3"/>
    <property type="match status" value="1"/>
</dbReference>
<dbReference type="Proteomes" id="UP000225706">
    <property type="component" value="Unassembled WGS sequence"/>
</dbReference>
<evidence type="ECO:0000259" key="6">
    <source>
        <dbReference type="PROSITE" id="PS50026"/>
    </source>
</evidence>
<dbReference type="STRING" id="50429.A0A2B4RAZ0"/>
<evidence type="ECO:0000313" key="8">
    <source>
        <dbReference type="Proteomes" id="UP000225706"/>
    </source>
</evidence>
<protein>
    <submittedName>
        <fullName evidence="7">Protein HEG-like 1</fullName>
    </submittedName>
</protein>
<dbReference type="SMART" id="SM00179">
    <property type="entry name" value="EGF_CA"/>
    <property type="match status" value="2"/>
</dbReference>
<dbReference type="CDD" id="cd00054">
    <property type="entry name" value="EGF_CA"/>
    <property type="match status" value="2"/>
</dbReference>
<dbReference type="AlphaFoldDB" id="A0A2B4RAZ0"/>
<dbReference type="PROSITE" id="PS50026">
    <property type="entry name" value="EGF_3"/>
    <property type="match status" value="2"/>
</dbReference>
<evidence type="ECO:0000256" key="5">
    <source>
        <dbReference type="PROSITE-ProRule" id="PRU00076"/>
    </source>
</evidence>
<dbReference type="InterPro" id="IPR024731">
    <property type="entry name" value="NELL2-like_EGF"/>
</dbReference>
<keyword evidence="2" id="KW-0732">Signal</keyword>
<dbReference type="SMART" id="SM00181">
    <property type="entry name" value="EGF"/>
    <property type="match status" value="2"/>
</dbReference>
<keyword evidence="1 5" id="KW-0245">EGF-like domain</keyword>
<dbReference type="PROSITE" id="PS01187">
    <property type="entry name" value="EGF_CA"/>
    <property type="match status" value="1"/>
</dbReference>
<dbReference type="PROSITE" id="PS01186">
    <property type="entry name" value="EGF_2"/>
    <property type="match status" value="2"/>
</dbReference>
<dbReference type="InterPro" id="IPR027805">
    <property type="entry name" value="Transposase_HTH_dom"/>
</dbReference>
<dbReference type="EMBL" id="LSMT01000642">
    <property type="protein sequence ID" value="PFX15514.1"/>
    <property type="molecule type" value="Genomic_DNA"/>
</dbReference>
<evidence type="ECO:0000256" key="2">
    <source>
        <dbReference type="ARBA" id="ARBA00022729"/>
    </source>
</evidence>
<evidence type="ECO:0000256" key="1">
    <source>
        <dbReference type="ARBA" id="ARBA00022536"/>
    </source>
</evidence>
<comment type="caution">
    <text evidence="5">Lacks conserved residue(s) required for the propagation of feature annotation.</text>
</comment>
<dbReference type="SUPFAM" id="SSF57184">
    <property type="entry name" value="Growth factor receptor domain"/>
    <property type="match status" value="1"/>
</dbReference>
<name>A0A2B4RAZ0_STYPI</name>
<keyword evidence="3" id="KW-0677">Repeat</keyword>
<dbReference type="Gene3D" id="2.10.25.10">
    <property type="entry name" value="Laminin"/>
    <property type="match status" value="2"/>
</dbReference>
<organism evidence="7 8">
    <name type="scientific">Stylophora pistillata</name>
    <name type="common">Smooth cauliflower coral</name>
    <dbReference type="NCBI Taxonomy" id="50429"/>
    <lineage>
        <taxon>Eukaryota</taxon>
        <taxon>Metazoa</taxon>
        <taxon>Cnidaria</taxon>
        <taxon>Anthozoa</taxon>
        <taxon>Hexacorallia</taxon>
        <taxon>Scleractinia</taxon>
        <taxon>Astrocoeniina</taxon>
        <taxon>Pocilloporidae</taxon>
        <taxon>Stylophora</taxon>
    </lineage>
</organism>
<comment type="caution">
    <text evidence="7">The sequence shown here is derived from an EMBL/GenBank/DDBJ whole genome shotgun (WGS) entry which is preliminary data.</text>
</comment>
<feature type="domain" description="EGF-like" evidence="6">
    <location>
        <begin position="33"/>
        <end position="73"/>
    </location>
</feature>
<dbReference type="InterPro" id="IPR000152">
    <property type="entry name" value="EGF-type_Asp/Asn_hydroxyl_site"/>
</dbReference>
<dbReference type="PROSITE" id="PS00022">
    <property type="entry name" value="EGF_1"/>
    <property type="match status" value="1"/>
</dbReference>
<proteinExistence type="predicted"/>
<accession>A0A2B4RAZ0</accession>
<dbReference type="InterPro" id="IPR000742">
    <property type="entry name" value="EGF"/>
</dbReference>
<reference evidence="8" key="1">
    <citation type="journal article" date="2017" name="bioRxiv">
        <title>Comparative analysis of the genomes of Stylophora pistillata and Acropora digitifera provides evidence for extensive differences between species of corals.</title>
        <authorList>
            <person name="Voolstra C.R."/>
            <person name="Li Y."/>
            <person name="Liew Y.J."/>
            <person name="Baumgarten S."/>
            <person name="Zoccola D."/>
            <person name="Flot J.-F."/>
            <person name="Tambutte S."/>
            <person name="Allemand D."/>
            <person name="Aranda M."/>
        </authorList>
    </citation>
    <scope>NUCLEOTIDE SEQUENCE [LARGE SCALE GENOMIC DNA]</scope>
</reference>
<keyword evidence="4 5" id="KW-1015">Disulfide bond</keyword>
<dbReference type="GO" id="GO:0005509">
    <property type="term" value="F:calcium ion binding"/>
    <property type="evidence" value="ECO:0007669"/>
    <property type="project" value="InterPro"/>
</dbReference>
<dbReference type="FunFam" id="2.10.25.10:FF:000653">
    <property type="entry name" value="Putative Fibrillin-1"/>
    <property type="match status" value="1"/>
</dbReference>
<dbReference type="Pfam" id="PF00008">
    <property type="entry name" value="EGF"/>
    <property type="match status" value="1"/>
</dbReference>
<dbReference type="Pfam" id="PF13613">
    <property type="entry name" value="HTH_Tnp_4"/>
    <property type="match status" value="1"/>
</dbReference>
<dbReference type="PANTHER" id="PTHR23080">
    <property type="entry name" value="THAP DOMAIN PROTEIN"/>
    <property type="match status" value="1"/>
</dbReference>